<dbReference type="RefSeq" id="WP_283345761.1">
    <property type="nucleotide sequence ID" value="NZ_JASHIF010000019.1"/>
</dbReference>
<name>A0ABT6YCG6_9BACT</name>
<accession>A0ABT6YCG6</accession>
<organism evidence="2 3">
    <name type="scientific">Flectobacillus roseus</name>
    <dbReference type="NCBI Taxonomy" id="502259"/>
    <lineage>
        <taxon>Bacteria</taxon>
        <taxon>Pseudomonadati</taxon>
        <taxon>Bacteroidota</taxon>
        <taxon>Cytophagia</taxon>
        <taxon>Cytophagales</taxon>
        <taxon>Flectobacillaceae</taxon>
        <taxon>Flectobacillus</taxon>
    </lineage>
</organism>
<feature type="chain" id="PRO_5047020435" description="Lipocalin-like domain-containing protein" evidence="1">
    <location>
        <begin position="27"/>
        <end position="154"/>
    </location>
</feature>
<protein>
    <recommendedName>
        <fullName evidence="4">Lipocalin-like domain-containing protein</fullName>
    </recommendedName>
</protein>
<gene>
    <name evidence="2" type="ORF">QM524_18805</name>
</gene>
<keyword evidence="1" id="KW-0732">Signal</keyword>
<dbReference type="PROSITE" id="PS51257">
    <property type="entry name" value="PROKAR_LIPOPROTEIN"/>
    <property type="match status" value="1"/>
</dbReference>
<evidence type="ECO:0000256" key="1">
    <source>
        <dbReference type="SAM" id="SignalP"/>
    </source>
</evidence>
<dbReference type="Proteomes" id="UP001236507">
    <property type="component" value="Unassembled WGS sequence"/>
</dbReference>
<keyword evidence="3" id="KW-1185">Reference proteome</keyword>
<dbReference type="EMBL" id="JASHIF010000019">
    <property type="protein sequence ID" value="MDI9861276.1"/>
    <property type="molecule type" value="Genomic_DNA"/>
</dbReference>
<proteinExistence type="predicted"/>
<feature type="signal peptide" evidence="1">
    <location>
        <begin position="1"/>
        <end position="26"/>
    </location>
</feature>
<sequence>MKKILTLLPLIVLISGVLLSCKSTEAEPTVEAKLTRIWTAKVVKEGSDIVYDKTASSNKIPGYANYKLDLTSKTAAKLTEKDGVTFTGTWSISTDNTTLTISGLTSSSGVPTGTNGTLTYKIVGTPTTSAVTLETATAYIKASNTIANYQLTNP</sequence>
<reference evidence="2 3" key="1">
    <citation type="submission" date="2023-05" db="EMBL/GenBank/DDBJ databases">
        <title>Novel species of genus Flectobacillus isolated from stream in China.</title>
        <authorList>
            <person name="Lu H."/>
        </authorList>
    </citation>
    <scope>NUCLEOTIDE SEQUENCE [LARGE SCALE GENOMIC DNA]</scope>
    <source>
        <strain evidence="2 3">KCTC 42575</strain>
    </source>
</reference>
<evidence type="ECO:0000313" key="2">
    <source>
        <dbReference type="EMBL" id="MDI9861276.1"/>
    </source>
</evidence>
<comment type="caution">
    <text evidence="2">The sequence shown here is derived from an EMBL/GenBank/DDBJ whole genome shotgun (WGS) entry which is preliminary data.</text>
</comment>
<evidence type="ECO:0000313" key="3">
    <source>
        <dbReference type="Proteomes" id="UP001236507"/>
    </source>
</evidence>
<evidence type="ECO:0008006" key="4">
    <source>
        <dbReference type="Google" id="ProtNLM"/>
    </source>
</evidence>